<dbReference type="Pfam" id="PF02893">
    <property type="entry name" value="GRAM"/>
    <property type="match status" value="1"/>
</dbReference>
<dbReference type="InterPro" id="IPR011009">
    <property type="entry name" value="Kinase-like_dom_sf"/>
</dbReference>
<dbReference type="InterPro" id="IPR017441">
    <property type="entry name" value="Protein_kinase_ATP_BS"/>
</dbReference>
<dbReference type="AlphaFoldDB" id="A0AB34IJG1"/>
<dbReference type="Gene3D" id="2.30.29.30">
    <property type="entry name" value="Pleckstrin-homology domain (PH domain)/Phosphotyrosine-binding domain (PTB)"/>
    <property type="match status" value="1"/>
</dbReference>
<dbReference type="SMART" id="SM00568">
    <property type="entry name" value="GRAM"/>
    <property type="match status" value="1"/>
</dbReference>
<dbReference type="GO" id="GO:0004674">
    <property type="term" value="F:protein serine/threonine kinase activity"/>
    <property type="evidence" value="ECO:0007669"/>
    <property type="project" value="UniProtKB-KW"/>
</dbReference>
<dbReference type="FunFam" id="1.10.510.10:FF:000026">
    <property type="entry name" value="Calcium/calmodulin-dependent protein kinase type 1"/>
    <property type="match status" value="1"/>
</dbReference>
<evidence type="ECO:0000256" key="4">
    <source>
        <dbReference type="ARBA" id="ARBA00022777"/>
    </source>
</evidence>
<evidence type="ECO:0000313" key="10">
    <source>
        <dbReference type="Proteomes" id="UP001515480"/>
    </source>
</evidence>
<name>A0AB34IJG1_PRYPA</name>
<evidence type="ECO:0000256" key="6">
    <source>
        <dbReference type="PROSITE-ProRule" id="PRU10141"/>
    </source>
</evidence>
<dbReference type="Gene3D" id="3.30.200.20">
    <property type="entry name" value="Phosphorylase Kinase, domain 1"/>
    <property type="match status" value="1"/>
</dbReference>
<evidence type="ECO:0000256" key="3">
    <source>
        <dbReference type="ARBA" id="ARBA00022741"/>
    </source>
</evidence>
<organism evidence="9 10">
    <name type="scientific">Prymnesium parvum</name>
    <name type="common">Toxic golden alga</name>
    <dbReference type="NCBI Taxonomy" id="97485"/>
    <lineage>
        <taxon>Eukaryota</taxon>
        <taxon>Haptista</taxon>
        <taxon>Haptophyta</taxon>
        <taxon>Prymnesiophyceae</taxon>
        <taxon>Prymnesiales</taxon>
        <taxon>Prymnesiaceae</taxon>
        <taxon>Prymnesium</taxon>
    </lineage>
</organism>
<dbReference type="InterPro" id="IPR000719">
    <property type="entry name" value="Prot_kinase_dom"/>
</dbReference>
<dbReference type="InterPro" id="IPR008271">
    <property type="entry name" value="Ser/Thr_kinase_AS"/>
</dbReference>
<feature type="domain" description="Protein kinase" evidence="8">
    <location>
        <begin position="20"/>
        <end position="279"/>
    </location>
</feature>
<dbReference type="Proteomes" id="UP001515480">
    <property type="component" value="Unassembled WGS sequence"/>
</dbReference>
<dbReference type="PROSITE" id="PS00107">
    <property type="entry name" value="PROTEIN_KINASE_ATP"/>
    <property type="match status" value="1"/>
</dbReference>
<evidence type="ECO:0000256" key="5">
    <source>
        <dbReference type="ARBA" id="ARBA00022840"/>
    </source>
</evidence>
<dbReference type="InterPro" id="IPR011993">
    <property type="entry name" value="PH-like_dom_sf"/>
</dbReference>
<evidence type="ECO:0000256" key="7">
    <source>
        <dbReference type="RuleBase" id="RU000304"/>
    </source>
</evidence>
<dbReference type="PROSITE" id="PS50011">
    <property type="entry name" value="PROTEIN_KINASE_DOM"/>
    <property type="match status" value="1"/>
</dbReference>
<keyword evidence="10" id="KW-1185">Reference proteome</keyword>
<reference evidence="9 10" key="1">
    <citation type="journal article" date="2024" name="Science">
        <title>Giant polyketide synthase enzymes in the biosynthesis of giant marine polyether toxins.</title>
        <authorList>
            <person name="Fallon T.R."/>
            <person name="Shende V.V."/>
            <person name="Wierzbicki I.H."/>
            <person name="Pendleton A.L."/>
            <person name="Watervoot N.F."/>
            <person name="Auber R.P."/>
            <person name="Gonzalez D.J."/>
            <person name="Wisecaver J.H."/>
            <person name="Moore B.S."/>
        </authorList>
    </citation>
    <scope>NUCLEOTIDE SEQUENCE [LARGE SCALE GENOMIC DNA]</scope>
    <source>
        <strain evidence="9 10">12B1</strain>
    </source>
</reference>
<dbReference type="Gene3D" id="1.10.510.10">
    <property type="entry name" value="Transferase(Phosphotransferase) domain 1"/>
    <property type="match status" value="1"/>
</dbReference>
<evidence type="ECO:0000313" key="9">
    <source>
        <dbReference type="EMBL" id="KAL1499336.1"/>
    </source>
</evidence>
<protein>
    <recommendedName>
        <fullName evidence="8">Protein kinase domain-containing protein</fullName>
    </recommendedName>
</protein>
<dbReference type="GO" id="GO:0005524">
    <property type="term" value="F:ATP binding"/>
    <property type="evidence" value="ECO:0007669"/>
    <property type="project" value="UniProtKB-UniRule"/>
</dbReference>
<dbReference type="FunFam" id="3.30.200.20:FF:000003">
    <property type="entry name" value="Non-specific serine/threonine protein kinase"/>
    <property type="match status" value="1"/>
</dbReference>
<evidence type="ECO:0000256" key="1">
    <source>
        <dbReference type="ARBA" id="ARBA00022527"/>
    </source>
</evidence>
<evidence type="ECO:0000259" key="8">
    <source>
        <dbReference type="PROSITE" id="PS50011"/>
    </source>
</evidence>
<keyword evidence="2" id="KW-0808">Transferase</keyword>
<keyword evidence="1 7" id="KW-0723">Serine/threonine-protein kinase</keyword>
<dbReference type="SUPFAM" id="SSF56112">
    <property type="entry name" value="Protein kinase-like (PK-like)"/>
    <property type="match status" value="1"/>
</dbReference>
<dbReference type="InterPro" id="IPR004182">
    <property type="entry name" value="GRAM"/>
</dbReference>
<dbReference type="PROSITE" id="PS00108">
    <property type="entry name" value="PROTEIN_KINASE_ST"/>
    <property type="match status" value="1"/>
</dbReference>
<dbReference type="Pfam" id="PF00069">
    <property type="entry name" value="Pkinase"/>
    <property type="match status" value="1"/>
</dbReference>
<comment type="similarity">
    <text evidence="7">Belongs to the protein kinase superfamily.</text>
</comment>
<sequence>MAPGIVGGEGAIPDEVVRDYDLKETLGTGHFSKVKLGINKKTGEKCAVKIIEKPSGSKIAMLKAEVDILTKCDHPNVVKMYAVYETETHLFLCLELLTGGELFDRIISKGHYSEEDARKLTVTLLEATAYLHSLGIAHRDLKPENILLKDEKDDSPIKITDFGLSKIFADDLQGEVVMKTACGTPGYVAPEVLTHEIYSEQVDMWSIGVIVYILLCGFPPFYGDNDAQMFKKIKAGSYKFLAPYWDPISAEAKDFVSKLLVVDPKKRMTSVEALKHPWVGKADAGSTNLFAKKEPKDGTTSEVDDGTSDLHQAFVDFNLDRKVSLPEKLMEKFALPKDSAKLGKFKCSLGNQPGHFYVTTYDICFLGSLGKKLKVELKEVKEVKKAKRFKMTPGKGHSIHIVDTSGSNEFNGFGQRDECYKLLMEQCQKLGTNTKFADER</sequence>
<dbReference type="PANTHER" id="PTHR24347">
    <property type="entry name" value="SERINE/THREONINE-PROTEIN KINASE"/>
    <property type="match status" value="1"/>
</dbReference>
<comment type="caution">
    <text evidence="9">The sequence shown here is derived from an EMBL/GenBank/DDBJ whole genome shotgun (WGS) entry which is preliminary data.</text>
</comment>
<keyword evidence="4" id="KW-0418">Kinase</keyword>
<dbReference type="EMBL" id="JBGBPQ010000025">
    <property type="protein sequence ID" value="KAL1499336.1"/>
    <property type="molecule type" value="Genomic_DNA"/>
</dbReference>
<accession>A0AB34IJG1</accession>
<proteinExistence type="inferred from homology"/>
<evidence type="ECO:0000256" key="2">
    <source>
        <dbReference type="ARBA" id="ARBA00022679"/>
    </source>
</evidence>
<keyword evidence="3 6" id="KW-0547">Nucleotide-binding</keyword>
<keyword evidence="5 6" id="KW-0067">ATP-binding</keyword>
<dbReference type="SMART" id="SM00220">
    <property type="entry name" value="S_TKc"/>
    <property type="match status" value="1"/>
</dbReference>
<gene>
    <name evidence="9" type="ORF">AB1Y20_011543</name>
</gene>
<dbReference type="CDD" id="cd05117">
    <property type="entry name" value="STKc_CAMK"/>
    <property type="match status" value="1"/>
</dbReference>
<feature type="binding site" evidence="6">
    <location>
        <position position="49"/>
    </location>
    <ligand>
        <name>ATP</name>
        <dbReference type="ChEBI" id="CHEBI:30616"/>
    </ligand>
</feature>